<evidence type="ECO:0000256" key="1">
    <source>
        <dbReference type="SAM" id="MobiDB-lite"/>
    </source>
</evidence>
<dbReference type="RefSeq" id="WP_034227621.1">
    <property type="nucleotide sequence ID" value="NZ_AXCW01000211.1"/>
</dbReference>
<feature type="compositionally biased region" description="Pro residues" evidence="1">
    <location>
        <begin position="1"/>
        <end position="20"/>
    </location>
</feature>
<sequence length="332" mass="34713">PTPGAVPAPEVAPAPAPEPPSAELAALADEAFLSAEGRELFFRARPEVLGAASFAGRCDRHAPRWAPTGAVGCFDGRTIVVYAPPDPRLRGFVVETVAHETLHAAWVTLAPSERQALTGALETALAGVPGDDPLHEQLAGSVGSSPENRPTELFAYVGTQVWQDGGLAPELEAVYARFVVDRAALVTVHTGWTGTLDVLRAQVEAAGQALAGRQGAVAQQRAQLDADAAAVASYRDALAEESAQVAALPPEEQQRLRLSWRWWDGTDLTMAPAAETLARAAELLARDDAALTARASALAAEESAVAAERARVEALVADYTSLEAQRDPAAGA</sequence>
<feature type="non-terminal residue" evidence="2">
    <location>
        <position position="1"/>
    </location>
</feature>
<protein>
    <submittedName>
        <fullName evidence="2">Uncharacterized protein</fullName>
    </submittedName>
</protein>
<dbReference type="AlphaFoldDB" id="A0A021VMZ4"/>
<gene>
    <name evidence="2" type="ORF">N866_07305</name>
</gene>
<feature type="region of interest" description="Disordered" evidence="1">
    <location>
        <begin position="1"/>
        <end position="21"/>
    </location>
</feature>
<evidence type="ECO:0000313" key="2">
    <source>
        <dbReference type="EMBL" id="EYR62579.1"/>
    </source>
</evidence>
<evidence type="ECO:0000313" key="3">
    <source>
        <dbReference type="Proteomes" id="UP000019753"/>
    </source>
</evidence>
<organism evidence="2 3">
    <name type="scientific">Actinotalea ferrariae CF5-4</name>
    <dbReference type="NCBI Taxonomy" id="948458"/>
    <lineage>
        <taxon>Bacteria</taxon>
        <taxon>Bacillati</taxon>
        <taxon>Actinomycetota</taxon>
        <taxon>Actinomycetes</taxon>
        <taxon>Micrococcales</taxon>
        <taxon>Cellulomonadaceae</taxon>
        <taxon>Actinotalea</taxon>
    </lineage>
</organism>
<accession>A0A021VMZ4</accession>
<comment type="caution">
    <text evidence="2">The sequence shown here is derived from an EMBL/GenBank/DDBJ whole genome shotgun (WGS) entry which is preliminary data.</text>
</comment>
<dbReference type="Proteomes" id="UP000019753">
    <property type="component" value="Unassembled WGS sequence"/>
</dbReference>
<keyword evidence="3" id="KW-1185">Reference proteome</keyword>
<reference evidence="2 3" key="1">
    <citation type="submission" date="2014-01" db="EMBL/GenBank/DDBJ databases">
        <title>Actinotalea ferrariae CF5-4.</title>
        <authorList>
            <person name="Chen F."/>
            <person name="Li Y."/>
            <person name="Wang G."/>
        </authorList>
    </citation>
    <scope>NUCLEOTIDE SEQUENCE [LARGE SCALE GENOMIC DNA]</scope>
    <source>
        <strain evidence="2 3">CF5-4</strain>
    </source>
</reference>
<proteinExistence type="predicted"/>
<dbReference type="EMBL" id="AXCW01000211">
    <property type="protein sequence ID" value="EYR62579.1"/>
    <property type="molecule type" value="Genomic_DNA"/>
</dbReference>
<name>A0A021VMZ4_9CELL</name>